<evidence type="ECO:0000256" key="4">
    <source>
        <dbReference type="ARBA" id="ARBA00023150"/>
    </source>
</evidence>
<evidence type="ECO:0000259" key="6">
    <source>
        <dbReference type="Pfam" id="PF01967"/>
    </source>
</evidence>
<dbReference type="InterPro" id="IPR050105">
    <property type="entry name" value="MoCo_biosynth_MoaA/MoaC"/>
</dbReference>
<dbReference type="SUPFAM" id="SSF55040">
    <property type="entry name" value="Molybdenum cofactor biosynthesis protein C, MoaC"/>
    <property type="match status" value="1"/>
</dbReference>
<organism evidence="7">
    <name type="scientific">marine metagenome</name>
    <dbReference type="NCBI Taxonomy" id="408172"/>
    <lineage>
        <taxon>unclassified sequences</taxon>
        <taxon>metagenomes</taxon>
        <taxon>ecological metagenomes</taxon>
    </lineage>
</organism>
<dbReference type="GO" id="GO:0061798">
    <property type="term" value="F:GTP 3',8'-cyclase activity"/>
    <property type="evidence" value="ECO:0007669"/>
    <property type="project" value="TreeGrafter"/>
</dbReference>
<dbReference type="AlphaFoldDB" id="A0A381RQ67"/>
<keyword evidence="4" id="KW-0501">Molybdenum cofactor biosynthesis</keyword>
<feature type="domain" description="Molybdopterin cofactor biosynthesis C (MoaC)" evidence="6">
    <location>
        <begin position="1"/>
        <end position="134"/>
    </location>
</feature>
<evidence type="ECO:0000256" key="3">
    <source>
        <dbReference type="ARBA" id="ARBA00012575"/>
    </source>
</evidence>
<comment type="catalytic activity">
    <reaction evidence="1">
        <text>(8S)-3',8-cyclo-7,8-dihydroguanosine 5'-triphosphate = cyclic pyranopterin phosphate + diphosphate</text>
        <dbReference type="Rhea" id="RHEA:49580"/>
        <dbReference type="ChEBI" id="CHEBI:33019"/>
        <dbReference type="ChEBI" id="CHEBI:59648"/>
        <dbReference type="ChEBI" id="CHEBI:131766"/>
        <dbReference type="EC" id="4.6.1.17"/>
    </reaction>
</comment>
<dbReference type="EC" id="4.6.1.17" evidence="3"/>
<dbReference type="NCBIfam" id="TIGR00581">
    <property type="entry name" value="moaC"/>
    <property type="match status" value="1"/>
</dbReference>
<sequence>MVNVGAKPVTTREATARGMVRIGSAALRAIRSGQIAKGDPLQAARLAGIMAAKRTAELIPLCHPLPLNHVSIDLRDRADGYDIEACVRTDAKTGVEMEALTAVTVAALTIYDMVKAIDREMVIGEIRLIQKSGGRSGLYRRQDS</sequence>
<gene>
    <name evidence="7" type="ORF">METZ01_LOCUS46906</name>
</gene>
<dbReference type="GO" id="GO:0061799">
    <property type="term" value="F:cyclic pyranopterin monophosphate synthase activity"/>
    <property type="evidence" value="ECO:0007669"/>
    <property type="project" value="UniProtKB-EC"/>
</dbReference>
<dbReference type="InterPro" id="IPR047594">
    <property type="entry name" value="MoaC_bact/euk"/>
</dbReference>
<dbReference type="PANTHER" id="PTHR22960">
    <property type="entry name" value="MOLYBDOPTERIN COFACTOR SYNTHESIS PROTEIN A"/>
    <property type="match status" value="1"/>
</dbReference>
<evidence type="ECO:0000256" key="2">
    <source>
        <dbReference type="ARBA" id="ARBA00005046"/>
    </source>
</evidence>
<dbReference type="GO" id="GO:0006777">
    <property type="term" value="P:Mo-molybdopterin cofactor biosynthetic process"/>
    <property type="evidence" value="ECO:0007669"/>
    <property type="project" value="UniProtKB-KW"/>
</dbReference>
<keyword evidence="5" id="KW-0456">Lyase</keyword>
<evidence type="ECO:0000313" key="7">
    <source>
        <dbReference type="EMBL" id="SUZ94052.1"/>
    </source>
</evidence>
<reference evidence="7" key="1">
    <citation type="submission" date="2018-05" db="EMBL/GenBank/DDBJ databases">
        <authorList>
            <person name="Lanie J.A."/>
            <person name="Ng W.-L."/>
            <person name="Kazmierczak K.M."/>
            <person name="Andrzejewski T.M."/>
            <person name="Davidsen T.M."/>
            <person name="Wayne K.J."/>
            <person name="Tettelin H."/>
            <person name="Glass J.I."/>
            <person name="Rusch D."/>
            <person name="Podicherti R."/>
            <person name="Tsui H.-C.T."/>
            <person name="Winkler M.E."/>
        </authorList>
    </citation>
    <scope>NUCLEOTIDE SEQUENCE</scope>
</reference>
<dbReference type="UniPathway" id="UPA00344"/>
<comment type="pathway">
    <text evidence="2">Cofactor biosynthesis; molybdopterin biosynthesis.</text>
</comment>
<dbReference type="InterPro" id="IPR036522">
    <property type="entry name" value="MoaC_sf"/>
</dbReference>
<proteinExistence type="predicted"/>
<dbReference type="InterPro" id="IPR023045">
    <property type="entry name" value="MoaC"/>
</dbReference>
<dbReference type="PANTHER" id="PTHR22960:SF0">
    <property type="entry name" value="MOLYBDENUM COFACTOR BIOSYNTHESIS PROTEIN 1"/>
    <property type="match status" value="1"/>
</dbReference>
<evidence type="ECO:0000256" key="5">
    <source>
        <dbReference type="ARBA" id="ARBA00023239"/>
    </source>
</evidence>
<dbReference type="Pfam" id="PF01967">
    <property type="entry name" value="MoaC"/>
    <property type="match status" value="1"/>
</dbReference>
<dbReference type="Gene3D" id="3.30.70.640">
    <property type="entry name" value="Molybdopterin cofactor biosynthesis C (MoaC) domain"/>
    <property type="match status" value="1"/>
</dbReference>
<dbReference type="InterPro" id="IPR002820">
    <property type="entry name" value="Mopterin_CF_biosynth-C_dom"/>
</dbReference>
<dbReference type="EMBL" id="UINC01002199">
    <property type="protein sequence ID" value="SUZ94052.1"/>
    <property type="molecule type" value="Genomic_DNA"/>
</dbReference>
<name>A0A381RQ67_9ZZZZ</name>
<protein>
    <recommendedName>
        <fullName evidence="3">cyclic pyranopterin monophosphate synthase</fullName>
        <ecNumber evidence="3">4.6.1.17</ecNumber>
    </recommendedName>
</protein>
<evidence type="ECO:0000256" key="1">
    <source>
        <dbReference type="ARBA" id="ARBA00001637"/>
    </source>
</evidence>
<dbReference type="NCBIfam" id="NF006870">
    <property type="entry name" value="PRK09364.1"/>
    <property type="match status" value="1"/>
</dbReference>
<dbReference type="CDD" id="cd01420">
    <property type="entry name" value="MoaC_PE"/>
    <property type="match status" value="1"/>
</dbReference>
<accession>A0A381RQ67</accession>